<evidence type="ECO:0000259" key="6">
    <source>
        <dbReference type="PROSITE" id="PS50287"/>
    </source>
</evidence>
<evidence type="ECO:0000256" key="3">
    <source>
        <dbReference type="ARBA" id="ARBA00023157"/>
    </source>
</evidence>
<dbReference type="InterPro" id="IPR036772">
    <property type="entry name" value="SRCR-like_dom_sf"/>
</dbReference>
<dbReference type="EMBL" id="NEDP02005494">
    <property type="protein sequence ID" value="OWF39936.1"/>
    <property type="molecule type" value="Genomic_DNA"/>
</dbReference>
<evidence type="ECO:0000256" key="1">
    <source>
        <dbReference type="ARBA" id="ARBA00022729"/>
    </source>
</evidence>
<comment type="caution">
    <text evidence="7">The sequence shown here is derived from an EMBL/GenBank/DDBJ whole genome shotgun (WGS) entry which is preliminary data.</text>
</comment>
<organism evidence="7 8">
    <name type="scientific">Mizuhopecten yessoensis</name>
    <name type="common">Japanese scallop</name>
    <name type="synonym">Patinopecten yessoensis</name>
    <dbReference type="NCBI Taxonomy" id="6573"/>
    <lineage>
        <taxon>Eukaryota</taxon>
        <taxon>Metazoa</taxon>
        <taxon>Spiralia</taxon>
        <taxon>Lophotrochozoa</taxon>
        <taxon>Mollusca</taxon>
        <taxon>Bivalvia</taxon>
        <taxon>Autobranchia</taxon>
        <taxon>Pteriomorphia</taxon>
        <taxon>Pectinida</taxon>
        <taxon>Pectinoidea</taxon>
        <taxon>Pectinidae</taxon>
        <taxon>Mizuhopecten</taxon>
    </lineage>
</organism>
<keyword evidence="2" id="KW-0677">Repeat</keyword>
<keyword evidence="1" id="KW-0732">Signal</keyword>
<dbReference type="STRING" id="6573.A0A210PU08"/>
<dbReference type="SMART" id="SM00202">
    <property type="entry name" value="SR"/>
    <property type="match status" value="1"/>
</dbReference>
<accession>A0A210PU08</accession>
<keyword evidence="3" id="KW-1015">Disulfide bond</keyword>
<evidence type="ECO:0000256" key="2">
    <source>
        <dbReference type="ARBA" id="ARBA00022737"/>
    </source>
</evidence>
<dbReference type="PANTHER" id="PTHR19331">
    <property type="entry name" value="SCAVENGER RECEPTOR DOMAIN-CONTAINING"/>
    <property type="match status" value="1"/>
</dbReference>
<dbReference type="InterPro" id="IPR001190">
    <property type="entry name" value="SRCR"/>
</dbReference>
<dbReference type="SUPFAM" id="SSF56487">
    <property type="entry name" value="SRCR-like"/>
    <property type="match status" value="2"/>
</dbReference>
<keyword evidence="8" id="KW-1185">Reference proteome</keyword>
<evidence type="ECO:0000313" key="8">
    <source>
        <dbReference type="Proteomes" id="UP000242188"/>
    </source>
</evidence>
<dbReference type="GO" id="GO:0016020">
    <property type="term" value="C:membrane"/>
    <property type="evidence" value="ECO:0007669"/>
    <property type="project" value="InterPro"/>
</dbReference>
<dbReference type="Pfam" id="PF00530">
    <property type="entry name" value="SRCR"/>
    <property type="match status" value="1"/>
</dbReference>
<feature type="region of interest" description="Disordered" evidence="5">
    <location>
        <begin position="198"/>
        <end position="221"/>
    </location>
</feature>
<dbReference type="Proteomes" id="UP000242188">
    <property type="component" value="Unassembled WGS sequence"/>
</dbReference>
<feature type="region of interest" description="Disordered" evidence="5">
    <location>
        <begin position="282"/>
        <end position="318"/>
    </location>
</feature>
<evidence type="ECO:0000256" key="4">
    <source>
        <dbReference type="PROSITE-ProRule" id="PRU00196"/>
    </source>
</evidence>
<dbReference type="Gene3D" id="3.10.250.10">
    <property type="entry name" value="SRCR-like domain"/>
    <property type="match status" value="2"/>
</dbReference>
<protein>
    <submittedName>
        <fullName evidence="7">Neurotrypsin</fullName>
    </submittedName>
</protein>
<sequence length="334" mass="36712">MITDGVQCYGVPIQNAYFEEGRGPIWYDDIECNENDTFATCTGSPLTSQSVASCTHGDDVGVVCSSDKFSDEKAPVRLTGGLTASEEPNVICRQLGYSGGYAVSNLVFGSALPELPLWLSDFKFSGHEENIAQCKLGTFWEHTDNCVKNDFDAGVICKGPPDDENSPNEVSRFRDLIRIRAQIYEARFCLFKKPVADDQPPAETQPSSVVNPSTTSPKSLAHPALPKLFLNEALTSQRAKVYAKARFLKSRKLISSTWTTDGRIIIRSNTGEKATVTTLSELSSYPDPPIRQNRTGSKPSSAEFLTPRRTYTKFRNQSTASTAVSNLFTPLPKE</sequence>
<dbReference type="PANTHER" id="PTHR19331:SF487">
    <property type="entry name" value="SOLUBLE SCAVENGER RECEPTOR CYSTEINE-RICH DOMAIN-CONTAINING PROTEIN SSC5D"/>
    <property type="match status" value="1"/>
</dbReference>
<reference evidence="7 8" key="1">
    <citation type="journal article" date="2017" name="Nat. Ecol. Evol.">
        <title>Scallop genome provides insights into evolution of bilaterian karyotype and development.</title>
        <authorList>
            <person name="Wang S."/>
            <person name="Zhang J."/>
            <person name="Jiao W."/>
            <person name="Li J."/>
            <person name="Xun X."/>
            <person name="Sun Y."/>
            <person name="Guo X."/>
            <person name="Huan P."/>
            <person name="Dong B."/>
            <person name="Zhang L."/>
            <person name="Hu X."/>
            <person name="Sun X."/>
            <person name="Wang J."/>
            <person name="Zhao C."/>
            <person name="Wang Y."/>
            <person name="Wang D."/>
            <person name="Huang X."/>
            <person name="Wang R."/>
            <person name="Lv J."/>
            <person name="Li Y."/>
            <person name="Zhang Z."/>
            <person name="Liu B."/>
            <person name="Lu W."/>
            <person name="Hui Y."/>
            <person name="Liang J."/>
            <person name="Zhou Z."/>
            <person name="Hou R."/>
            <person name="Li X."/>
            <person name="Liu Y."/>
            <person name="Li H."/>
            <person name="Ning X."/>
            <person name="Lin Y."/>
            <person name="Zhao L."/>
            <person name="Xing Q."/>
            <person name="Dou J."/>
            <person name="Li Y."/>
            <person name="Mao J."/>
            <person name="Guo H."/>
            <person name="Dou H."/>
            <person name="Li T."/>
            <person name="Mu C."/>
            <person name="Jiang W."/>
            <person name="Fu Q."/>
            <person name="Fu X."/>
            <person name="Miao Y."/>
            <person name="Liu J."/>
            <person name="Yu Q."/>
            <person name="Li R."/>
            <person name="Liao H."/>
            <person name="Li X."/>
            <person name="Kong Y."/>
            <person name="Jiang Z."/>
            <person name="Chourrout D."/>
            <person name="Li R."/>
            <person name="Bao Z."/>
        </authorList>
    </citation>
    <scope>NUCLEOTIDE SEQUENCE [LARGE SCALE GENOMIC DNA]</scope>
    <source>
        <strain evidence="7 8">PY_sf001</strain>
    </source>
</reference>
<evidence type="ECO:0000256" key="5">
    <source>
        <dbReference type="SAM" id="MobiDB-lite"/>
    </source>
</evidence>
<name>A0A210PU08_MIZYE</name>
<proteinExistence type="predicted"/>
<dbReference type="PROSITE" id="PS50287">
    <property type="entry name" value="SRCR_2"/>
    <property type="match status" value="1"/>
</dbReference>
<gene>
    <name evidence="7" type="ORF">KP79_PYT25144</name>
</gene>
<evidence type="ECO:0000313" key="7">
    <source>
        <dbReference type="EMBL" id="OWF39936.1"/>
    </source>
</evidence>
<feature type="compositionally biased region" description="Low complexity" evidence="5">
    <location>
        <begin position="204"/>
        <end position="219"/>
    </location>
</feature>
<feature type="domain" description="SRCR" evidence="6">
    <location>
        <begin position="38"/>
        <end position="158"/>
    </location>
</feature>
<comment type="caution">
    <text evidence="4">Lacks conserved residue(s) required for the propagation of feature annotation.</text>
</comment>
<dbReference type="AlphaFoldDB" id="A0A210PU08"/>